<dbReference type="GO" id="GO:0000981">
    <property type="term" value="F:DNA-binding transcription factor activity, RNA polymerase II-specific"/>
    <property type="evidence" value="ECO:0007669"/>
    <property type="project" value="TreeGrafter"/>
</dbReference>
<keyword evidence="2" id="KW-0479">Metal-binding</keyword>
<evidence type="ECO:0000256" key="1">
    <source>
        <dbReference type="ARBA" id="ARBA00004123"/>
    </source>
</evidence>
<dbReference type="FunFam" id="3.30.160.60:FF:000870">
    <property type="entry name" value="zinc finger protein 197 isoform X1"/>
    <property type="match status" value="1"/>
</dbReference>
<accession>A0AAV4TER4</accession>
<dbReference type="EMBL" id="BPLQ01009338">
    <property type="protein sequence ID" value="GIY43362.1"/>
    <property type="molecule type" value="Genomic_DNA"/>
</dbReference>
<reference evidence="9 10" key="1">
    <citation type="submission" date="2021-06" db="EMBL/GenBank/DDBJ databases">
        <title>Caerostris darwini draft genome.</title>
        <authorList>
            <person name="Kono N."/>
            <person name="Arakawa K."/>
        </authorList>
    </citation>
    <scope>NUCLEOTIDE SEQUENCE [LARGE SCALE GENOMIC DNA]</scope>
</reference>
<dbReference type="Proteomes" id="UP001054837">
    <property type="component" value="Unassembled WGS sequence"/>
</dbReference>
<keyword evidence="5" id="KW-0862">Zinc</keyword>
<dbReference type="PANTHER" id="PTHR14003:SF19">
    <property type="entry name" value="YY2 TRANSCRIPTION FACTOR"/>
    <property type="match status" value="1"/>
</dbReference>
<organism evidence="9 10">
    <name type="scientific">Caerostris darwini</name>
    <dbReference type="NCBI Taxonomy" id="1538125"/>
    <lineage>
        <taxon>Eukaryota</taxon>
        <taxon>Metazoa</taxon>
        <taxon>Ecdysozoa</taxon>
        <taxon>Arthropoda</taxon>
        <taxon>Chelicerata</taxon>
        <taxon>Arachnida</taxon>
        <taxon>Araneae</taxon>
        <taxon>Araneomorphae</taxon>
        <taxon>Entelegynae</taxon>
        <taxon>Araneoidea</taxon>
        <taxon>Araneidae</taxon>
        <taxon>Caerostris</taxon>
    </lineage>
</organism>
<dbReference type="Gene3D" id="3.30.160.60">
    <property type="entry name" value="Classic Zinc Finger"/>
    <property type="match status" value="2"/>
</dbReference>
<evidence type="ECO:0000256" key="6">
    <source>
        <dbReference type="ARBA" id="ARBA00023242"/>
    </source>
</evidence>
<feature type="domain" description="C2H2-type" evidence="8">
    <location>
        <begin position="222"/>
        <end position="248"/>
    </location>
</feature>
<gene>
    <name evidence="9" type="ORF">CDAR_600051</name>
</gene>
<dbReference type="GO" id="GO:0000978">
    <property type="term" value="F:RNA polymerase II cis-regulatory region sequence-specific DNA binding"/>
    <property type="evidence" value="ECO:0007669"/>
    <property type="project" value="TreeGrafter"/>
</dbReference>
<dbReference type="PROSITE" id="PS50157">
    <property type="entry name" value="ZINC_FINGER_C2H2_2"/>
    <property type="match status" value="2"/>
</dbReference>
<evidence type="ECO:0000313" key="10">
    <source>
        <dbReference type="Proteomes" id="UP001054837"/>
    </source>
</evidence>
<evidence type="ECO:0000256" key="5">
    <source>
        <dbReference type="ARBA" id="ARBA00022833"/>
    </source>
</evidence>
<evidence type="ECO:0000256" key="2">
    <source>
        <dbReference type="ARBA" id="ARBA00022723"/>
    </source>
</evidence>
<feature type="domain" description="C2H2-type" evidence="8">
    <location>
        <begin position="194"/>
        <end position="221"/>
    </location>
</feature>
<dbReference type="GO" id="GO:0031519">
    <property type="term" value="C:PcG protein complex"/>
    <property type="evidence" value="ECO:0007669"/>
    <property type="project" value="TreeGrafter"/>
</dbReference>
<dbReference type="PANTHER" id="PTHR14003">
    <property type="entry name" value="TRANSCRIPTIONAL REPRESSOR PROTEIN YY"/>
    <property type="match status" value="1"/>
</dbReference>
<dbReference type="AlphaFoldDB" id="A0AAV4TER4"/>
<keyword evidence="3" id="KW-0677">Repeat</keyword>
<dbReference type="GO" id="GO:0005667">
    <property type="term" value="C:transcription regulator complex"/>
    <property type="evidence" value="ECO:0007669"/>
    <property type="project" value="TreeGrafter"/>
</dbReference>
<comment type="subcellular location">
    <subcellularLocation>
        <location evidence="1">Nucleus</location>
    </subcellularLocation>
</comment>
<comment type="caution">
    <text evidence="9">The sequence shown here is derived from an EMBL/GenBank/DDBJ whole genome shotgun (WGS) entry which is preliminary data.</text>
</comment>
<keyword evidence="4 7" id="KW-0863">Zinc-finger</keyword>
<dbReference type="Pfam" id="PF00096">
    <property type="entry name" value="zf-C2H2"/>
    <property type="match status" value="2"/>
</dbReference>
<dbReference type="PROSITE" id="PS00028">
    <property type="entry name" value="ZINC_FINGER_C2H2_1"/>
    <property type="match status" value="1"/>
</dbReference>
<protein>
    <recommendedName>
        <fullName evidence="8">C2H2-type domain-containing protein</fullName>
    </recommendedName>
</protein>
<dbReference type="GO" id="GO:0008270">
    <property type="term" value="F:zinc ion binding"/>
    <property type="evidence" value="ECO:0007669"/>
    <property type="project" value="UniProtKB-KW"/>
</dbReference>
<evidence type="ECO:0000256" key="7">
    <source>
        <dbReference type="PROSITE-ProRule" id="PRU00042"/>
    </source>
</evidence>
<dbReference type="SUPFAM" id="SSF57667">
    <property type="entry name" value="beta-beta-alpha zinc fingers"/>
    <property type="match status" value="1"/>
</dbReference>
<dbReference type="InterPro" id="IPR013087">
    <property type="entry name" value="Znf_C2H2_type"/>
</dbReference>
<evidence type="ECO:0000256" key="4">
    <source>
        <dbReference type="ARBA" id="ARBA00022771"/>
    </source>
</evidence>
<keyword evidence="6" id="KW-0539">Nucleus</keyword>
<dbReference type="FunFam" id="3.30.160.60:FF:000100">
    <property type="entry name" value="Zinc finger 45-like"/>
    <property type="match status" value="1"/>
</dbReference>
<keyword evidence="10" id="KW-1185">Reference proteome</keyword>
<sequence>MHQPSHCEETAAAEVSFSYEIAIQNPCNPEIPNFLFPGMPHGQENKSESAYLQQPSEVNNVIMNQNPKYCEAYNPKYADNDSVPVAEPCLLPRFQETFGERKVLMNPISYPNESSLTDCSGVSSHFTSEVESQQCETSLGIPILAVQNAQYNPMDKIPPTDAIGLITFNKCPKKLLPKDNLEHHDRSRCVARPYSCNYCDKAFPSPSELKRHTCIHTRERPHKYTECGRGFTQHSSLRTHIRSFHTED</sequence>
<dbReference type="InterPro" id="IPR036236">
    <property type="entry name" value="Znf_C2H2_sf"/>
</dbReference>
<proteinExistence type="predicted"/>
<evidence type="ECO:0000259" key="8">
    <source>
        <dbReference type="PROSITE" id="PS50157"/>
    </source>
</evidence>
<dbReference type="GO" id="GO:0000785">
    <property type="term" value="C:chromatin"/>
    <property type="evidence" value="ECO:0007669"/>
    <property type="project" value="TreeGrafter"/>
</dbReference>
<name>A0AAV4TER4_9ARAC</name>
<dbReference type="SMART" id="SM00355">
    <property type="entry name" value="ZnF_C2H2"/>
    <property type="match status" value="2"/>
</dbReference>
<evidence type="ECO:0000313" key="9">
    <source>
        <dbReference type="EMBL" id="GIY43362.1"/>
    </source>
</evidence>
<evidence type="ECO:0000256" key="3">
    <source>
        <dbReference type="ARBA" id="ARBA00022737"/>
    </source>
</evidence>